<proteinExistence type="predicted"/>
<reference evidence="1 2" key="1">
    <citation type="submission" date="2020-03" db="EMBL/GenBank/DDBJ databases">
        <title>Tamlana sp. nov, isolated from XXX.</title>
        <authorList>
            <person name="Cao W.R."/>
        </authorList>
    </citation>
    <scope>NUCLEOTIDE SEQUENCE [LARGE SCALE GENOMIC DNA]</scope>
    <source>
        <strain evidence="1 2">HST1-43</strain>
    </source>
</reference>
<sequence length="409" mass="45033">MKKTYALVLCSALFLNFSCSKDNKTDDEINGSLSVEEGKTQLEDNSIALLNKVEDFKNDDALNDIVELAEYLSSPNASKPGGFKKTSLNTISNLSGAKASKNGLSVLNAKQAVALVADTPLADDFEAEKGVYQWNSETEDFDKTGESDDIVYNISYNGNTAVFSFTDFSTTVAGSGDNETEAPTLAKANLKINNNTVFTQEFTALFNNGKLMPVSINNTTTIGAFIFNTSFNNTNNTSIEQAFDVKIDNESILGYNYTVNGNFNDEENIEDKNAEDVVDNASLSLIFLNAKLMVTANDTGLDSDQDLTIDEQIDLLNNNTSAVLSVNNKSVASLEFYKDQDTYTHFVYNQSTQQYEETEVTEDIVNARFLFGDETSSDFETYFDGSFTSTENKFESVFDAYEALFADVE</sequence>
<dbReference type="RefSeq" id="WP_167917892.1">
    <property type="nucleotide sequence ID" value="NZ_JAAVJS010000011.1"/>
</dbReference>
<protein>
    <submittedName>
        <fullName evidence="1">Uncharacterized protein</fullName>
    </submittedName>
</protein>
<evidence type="ECO:0000313" key="2">
    <source>
        <dbReference type="Proteomes" id="UP000760545"/>
    </source>
</evidence>
<gene>
    <name evidence="1" type="ORF">HC176_09125</name>
</gene>
<comment type="caution">
    <text evidence="1">The sequence shown here is derived from an EMBL/GenBank/DDBJ whole genome shotgun (WGS) entry which is preliminary data.</text>
</comment>
<accession>A0ABX1DEK4</accession>
<dbReference type="Proteomes" id="UP000760545">
    <property type="component" value="Unassembled WGS sequence"/>
</dbReference>
<name>A0ABX1DEK4_9FLAO</name>
<evidence type="ECO:0000313" key="1">
    <source>
        <dbReference type="EMBL" id="NJX15651.1"/>
    </source>
</evidence>
<dbReference type="EMBL" id="JAAVJS010000011">
    <property type="protein sequence ID" value="NJX15651.1"/>
    <property type="molecule type" value="Genomic_DNA"/>
</dbReference>
<organism evidence="1 2">
    <name type="scientific">Tamlana crocina</name>
    <dbReference type="NCBI Taxonomy" id="393006"/>
    <lineage>
        <taxon>Bacteria</taxon>
        <taxon>Pseudomonadati</taxon>
        <taxon>Bacteroidota</taxon>
        <taxon>Flavobacteriia</taxon>
        <taxon>Flavobacteriales</taxon>
        <taxon>Flavobacteriaceae</taxon>
        <taxon>Tamlana</taxon>
    </lineage>
</organism>
<keyword evidence="2" id="KW-1185">Reference proteome</keyword>